<dbReference type="SUPFAM" id="SSF53474">
    <property type="entry name" value="alpha/beta-Hydrolases"/>
    <property type="match status" value="1"/>
</dbReference>
<dbReference type="InterPro" id="IPR002331">
    <property type="entry name" value="Lipase_panc"/>
</dbReference>
<reference evidence="7" key="1">
    <citation type="submission" date="2020-08" db="EMBL/GenBank/DDBJ databases">
        <title>Genome sequencing and assembly of the red palm weevil Rhynchophorus ferrugineus.</title>
        <authorList>
            <person name="Dias G.B."/>
            <person name="Bergman C.M."/>
            <person name="Manee M."/>
        </authorList>
    </citation>
    <scope>NUCLEOTIDE SEQUENCE</scope>
    <source>
        <strain evidence="7">AA-2017</strain>
        <tissue evidence="7">Whole larva</tissue>
    </source>
</reference>
<dbReference type="InterPro" id="IPR013818">
    <property type="entry name" value="Lipase"/>
</dbReference>
<evidence type="ECO:0000313" key="7">
    <source>
        <dbReference type="EMBL" id="KAF7270006.1"/>
    </source>
</evidence>
<keyword evidence="4" id="KW-1015">Disulfide bond</keyword>
<comment type="similarity">
    <text evidence="2 5">Belongs to the AB hydrolase superfamily. Lipase family.</text>
</comment>
<evidence type="ECO:0000256" key="2">
    <source>
        <dbReference type="ARBA" id="ARBA00010701"/>
    </source>
</evidence>
<evidence type="ECO:0000256" key="4">
    <source>
        <dbReference type="ARBA" id="ARBA00023157"/>
    </source>
</evidence>
<dbReference type="Pfam" id="PF00151">
    <property type="entry name" value="Lipase"/>
    <property type="match status" value="1"/>
</dbReference>
<dbReference type="InterPro" id="IPR000734">
    <property type="entry name" value="TAG_lipase"/>
</dbReference>
<dbReference type="Gene3D" id="2.60.60.20">
    <property type="entry name" value="PLAT/LH2 domain"/>
    <property type="match status" value="1"/>
</dbReference>
<dbReference type="InterPro" id="IPR029058">
    <property type="entry name" value="AB_hydrolase_fold"/>
</dbReference>
<proteinExistence type="inferred from homology"/>
<evidence type="ECO:0000313" key="8">
    <source>
        <dbReference type="Proteomes" id="UP000625711"/>
    </source>
</evidence>
<dbReference type="GO" id="GO:0004806">
    <property type="term" value="F:triacylglycerol lipase activity"/>
    <property type="evidence" value="ECO:0007669"/>
    <property type="project" value="InterPro"/>
</dbReference>
<comment type="caution">
    <text evidence="7">The sequence shown here is derived from an EMBL/GenBank/DDBJ whole genome shotgun (WGS) entry which is preliminary data.</text>
</comment>
<keyword evidence="3" id="KW-0964">Secreted</keyword>
<evidence type="ECO:0000256" key="5">
    <source>
        <dbReference type="RuleBase" id="RU004262"/>
    </source>
</evidence>
<dbReference type="FunFam" id="3.40.50.1820:FF:000033">
    <property type="entry name" value="Pancreatic triacylglycerol lipase"/>
    <property type="match status" value="1"/>
</dbReference>
<dbReference type="GO" id="GO:0017171">
    <property type="term" value="F:serine hydrolase activity"/>
    <property type="evidence" value="ECO:0007669"/>
    <property type="project" value="TreeGrafter"/>
</dbReference>
<dbReference type="PRINTS" id="PR00821">
    <property type="entry name" value="TAGLIPASE"/>
</dbReference>
<organism evidence="7 8">
    <name type="scientific">Rhynchophorus ferrugineus</name>
    <name type="common">Red palm weevil</name>
    <name type="synonym">Curculio ferrugineus</name>
    <dbReference type="NCBI Taxonomy" id="354439"/>
    <lineage>
        <taxon>Eukaryota</taxon>
        <taxon>Metazoa</taxon>
        <taxon>Ecdysozoa</taxon>
        <taxon>Arthropoda</taxon>
        <taxon>Hexapoda</taxon>
        <taxon>Insecta</taxon>
        <taxon>Pterygota</taxon>
        <taxon>Neoptera</taxon>
        <taxon>Endopterygota</taxon>
        <taxon>Coleoptera</taxon>
        <taxon>Polyphaga</taxon>
        <taxon>Cucujiformia</taxon>
        <taxon>Curculionidae</taxon>
        <taxon>Dryophthorinae</taxon>
        <taxon>Rhynchophorus</taxon>
    </lineage>
</organism>
<name>A0A834I0R2_RHYFE</name>
<dbReference type="GO" id="GO:0016042">
    <property type="term" value="P:lipid catabolic process"/>
    <property type="evidence" value="ECO:0007669"/>
    <property type="project" value="TreeGrafter"/>
</dbReference>
<dbReference type="PANTHER" id="PTHR11610:SF173">
    <property type="entry name" value="LIPASE DOMAIN-CONTAINING PROTEIN-RELATED"/>
    <property type="match status" value="1"/>
</dbReference>
<accession>A0A834I0R2</accession>
<dbReference type="Proteomes" id="UP000625711">
    <property type="component" value="Unassembled WGS sequence"/>
</dbReference>
<dbReference type="PANTHER" id="PTHR11610">
    <property type="entry name" value="LIPASE"/>
    <property type="match status" value="1"/>
</dbReference>
<keyword evidence="8" id="KW-1185">Reference proteome</keyword>
<sequence>MKIVYLVFTVSVFLVVEISLAGIIDVNWSRSDKLGIEVNLNLPWLPFENETRCYDELGCLNITRSWYHLINRPFNVFPLPRSVINTRFILYTRLNPFEGQLIKAKNDSIERSNIDVEKKTKFIIHGFIDTPLSNWVKDMRDELLKAEDLNVVVVDWAGGSLPLYTQATANTRLVGLELGYLINYLVKNYEMDPKNVHIIGHSLGAHTAGYAGALVPGLARITGLDPAEPYFQGMPSHVRLDPSDADLVDVIHTDGKGIIFLGMHTPFFAGYGMSQPCGHLDFYPNDGKEQPGCDITQTPLVPLTLIRDGLEEASRVLVACNHVRAIKLFIDSINSNCPYIGRQCSSFKDFMSGKCFGCKSGMSCAVMGYKADTSLGFLENEVQPQERLNEVVGNKYFLTTGKQYPFCQQVYRVSVELAKPTYAEDWVQGRIKASLYSPNGVIKTDLTPAETKLEHGTTYTTVVANPVDLAGNVRKVELSWVYDMNVLEPKSLCLFWCNDHLYVKSVMVDQLEMPGRGKRDAKFTNRLCSKGKKQYVDISNNGRGIFLDSCAISLSDKNDIS</sequence>
<feature type="domain" description="Lipase" evidence="6">
    <location>
        <begin position="53"/>
        <end position="374"/>
    </location>
</feature>
<dbReference type="EMBL" id="JAACXV010014148">
    <property type="protein sequence ID" value="KAF7270006.1"/>
    <property type="molecule type" value="Genomic_DNA"/>
</dbReference>
<comment type="subcellular location">
    <subcellularLocation>
        <location evidence="1">Secreted</location>
    </subcellularLocation>
</comment>
<dbReference type="InterPro" id="IPR033906">
    <property type="entry name" value="Lipase_N"/>
</dbReference>
<dbReference type="OrthoDB" id="199913at2759"/>
<dbReference type="GO" id="GO:0005615">
    <property type="term" value="C:extracellular space"/>
    <property type="evidence" value="ECO:0007669"/>
    <property type="project" value="TreeGrafter"/>
</dbReference>
<evidence type="ECO:0000256" key="1">
    <source>
        <dbReference type="ARBA" id="ARBA00004613"/>
    </source>
</evidence>
<dbReference type="Gene3D" id="3.40.50.1820">
    <property type="entry name" value="alpha/beta hydrolase"/>
    <property type="match status" value="1"/>
</dbReference>
<gene>
    <name evidence="7" type="ORF">GWI33_016995</name>
</gene>
<dbReference type="CDD" id="cd00707">
    <property type="entry name" value="Pancreat_lipase_like"/>
    <property type="match status" value="1"/>
</dbReference>
<dbReference type="PRINTS" id="PR00823">
    <property type="entry name" value="PANCLIPASE"/>
</dbReference>
<evidence type="ECO:0000256" key="3">
    <source>
        <dbReference type="ARBA" id="ARBA00022525"/>
    </source>
</evidence>
<dbReference type="AlphaFoldDB" id="A0A834I0R2"/>
<protein>
    <recommendedName>
        <fullName evidence="6">Lipase domain-containing protein</fullName>
    </recommendedName>
</protein>
<evidence type="ECO:0000259" key="6">
    <source>
        <dbReference type="Pfam" id="PF00151"/>
    </source>
</evidence>